<dbReference type="Proteomes" id="UP000182178">
    <property type="component" value="Unassembled WGS sequence"/>
</dbReference>
<evidence type="ECO:0000313" key="2">
    <source>
        <dbReference type="Proteomes" id="UP000182178"/>
    </source>
</evidence>
<reference evidence="1 2" key="1">
    <citation type="submission" date="2015-08" db="EMBL/GenBank/DDBJ databases">
        <authorList>
            <person name="Varghese N."/>
        </authorList>
    </citation>
    <scope>NUCLEOTIDE SEQUENCE [LARGE SCALE GENOMIC DNA]</scope>
    <source>
        <strain evidence="1 2">DSM 18167</strain>
    </source>
</reference>
<organism evidence="1 2">
    <name type="scientific">Chelatococcus sambhunathii</name>
    <dbReference type="NCBI Taxonomy" id="363953"/>
    <lineage>
        <taxon>Bacteria</taxon>
        <taxon>Pseudomonadati</taxon>
        <taxon>Pseudomonadota</taxon>
        <taxon>Alphaproteobacteria</taxon>
        <taxon>Hyphomicrobiales</taxon>
        <taxon>Chelatococcaceae</taxon>
        <taxon>Chelatococcus</taxon>
    </lineage>
</organism>
<keyword evidence="2" id="KW-1185">Reference proteome</keyword>
<dbReference type="EMBL" id="CYHC01000017">
    <property type="protein sequence ID" value="CUA90973.1"/>
    <property type="molecule type" value="Genomic_DNA"/>
</dbReference>
<comment type="caution">
    <text evidence="1">The sequence shown here is derived from an EMBL/GenBank/DDBJ whole genome shotgun (WGS) entry which is preliminary data.</text>
</comment>
<protein>
    <submittedName>
        <fullName evidence="1">Uncharacterized protein</fullName>
    </submittedName>
</protein>
<proteinExistence type="predicted"/>
<name>A0ABM9U9H1_9HYPH</name>
<sequence length="290" mass="31831">MAMKFKAGDVVRHLPGAVKGYLTESMFLSYSGGKHGDTYVVTEVGPTTVALKGVPRRWLHARFEKVGDTLRIKEGETYRARNGQKIGPMIANNGLLFGGEWEFYVTHDVPGTGLGKAWRADGTFRYDRRADPFDLVAVWKDDNIPSAEVAIGPKAPPVKVLPGDKIRGSDWRYGHPAYTGRDKVGTVSHVRGGITYLREGGAVWADNVELIERIEKADGPAIVVRVSEFGKLEAAANPYIHPNRASAEAEAKRLAEQMRGVDFRVYSFTHLTTARAALPVMPMAQVVKVA</sequence>
<evidence type="ECO:0000313" key="1">
    <source>
        <dbReference type="EMBL" id="CUA90973.1"/>
    </source>
</evidence>
<dbReference type="RefSeq" id="WP_141659729.1">
    <property type="nucleotide sequence ID" value="NZ_CYHC01000017.1"/>
</dbReference>
<gene>
    <name evidence="1" type="ORF">Ga0061061_11726</name>
</gene>
<accession>A0ABM9U9H1</accession>